<dbReference type="GO" id="GO:0003682">
    <property type="term" value="F:chromatin binding"/>
    <property type="evidence" value="ECO:0007669"/>
    <property type="project" value="InterPro"/>
</dbReference>
<name>A0A7S0RY42_9CHLO</name>
<dbReference type="PANTHER" id="PTHR46548">
    <property type="entry name" value="BAH AND TFIIS DOMAIN-CONTAINING PROTEIN-RELATED"/>
    <property type="match status" value="1"/>
</dbReference>
<feature type="compositionally biased region" description="Polar residues" evidence="1">
    <location>
        <begin position="286"/>
        <end position="295"/>
    </location>
</feature>
<feature type="compositionally biased region" description="Basic and acidic residues" evidence="1">
    <location>
        <begin position="255"/>
        <end position="273"/>
    </location>
</feature>
<reference evidence="3" key="1">
    <citation type="submission" date="2021-01" db="EMBL/GenBank/DDBJ databases">
        <authorList>
            <person name="Corre E."/>
            <person name="Pelletier E."/>
            <person name="Niang G."/>
            <person name="Scheremetjew M."/>
            <person name="Finn R."/>
            <person name="Kale V."/>
            <person name="Holt S."/>
            <person name="Cochrane G."/>
            <person name="Meng A."/>
            <person name="Brown T."/>
            <person name="Cohen L."/>
        </authorList>
    </citation>
    <scope>NUCLEOTIDE SEQUENCE</scope>
    <source>
        <strain evidence="3">CCMP722</strain>
    </source>
</reference>
<dbReference type="PANTHER" id="PTHR46548:SF1">
    <property type="entry name" value="BAH AND TFIIS DOMAIN-CONTAINING PROTEIN-RELATED"/>
    <property type="match status" value="1"/>
</dbReference>
<dbReference type="Gene3D" id="2.30.30.490">
    <property type="match status" value="1"/>
</dbReference>
<feature type="region of interest" description="Disordered" evidence="1">
    <location>
        <begin position="180"/>
        <end position="202"/>
    </location>
</feature>
<proteinExistence type="predicted"/>
<dbReference type="InterPro" id="IPR001025">
    <property type="entry name" value="BAH_dom"/>
</dbReference>
<feature type="region of interest" description="Disordered" evidence="1">
    <location>
        <begin position="497"/>
        <end position="522"/>
    </location>
</feature>
<sequence length="564" mass="62131">MSTVKPGEPKLTENAKEFQKYQTYNSVFVSGREVKEGNCVLIRSEENSAPPFVGHVRKIFKSLKRKKSGDGEEPVQVQVNWLYRQHEVLDKHKRPLVRDALENELFFSFHDDTVNAATIRHPCTVRFTEKVNPETEFYKNGFFCTRMYDVKPAYTVYRLTETDFTPKYKKEIKKLLALGQSQSAEGKPDVPTGSTQQKCMQKEPHDDLGAVAGASSINSIHVAKKLKSSEKQEGSKIGDKQCGDSSIEKQVFTKTSEKQSNKNSERQSERISDKQVGSRGCEVQGSVKSSDKQGGSRSGDKLNDHINAGLSAVEPQPESPFSTSTERAIQQLDKELVRIEPVLMKVEQSAMLVALMTRLDQVSVAPELTAEDRQKVDELRQRAAGVLMDTSRQKPLKALATEVLESLRKWLVDKTSAPAGFVRDTAILKLLMVLERLPIPPAHLEKLRDLIMAVKAVKCASEDGVPVYGAACKKAASSLTKTWKTLYLEWEGTETKKASKKAKGEGTSAAPGEPAKHKPPCAQTEIEASMRPNMDRHAIAASGPACGAEPGASIRASTGACAMP</sequence>
<evidence type="ECO:0000256" key="1">
    <source>
        <dbReference type="SAM" id="MobiDB-lite"/>
    </source>
</evidence>
<dbReference type="AlphaFoldDB" id="A0A7S0RY42"/>
<feature type="domain" description="BAH" evidence="2">
    <location>
        <begin position="32"/>
        <end position="159"/>
    </location>
</feature>
<feature type="non-terminal residue" evidence="3">
    <location>
        <position position="564"/>
    </location>
</feature>
<accession>A0A7S0RY42</accession>
<organism evidence="3">
    <name type="scientific">Pyramimonas obovata</name>
    <dbReference type="NCBI Taxonomy" id="1411642"/>
    <lineage>
        <taxon>Eukaryota</taxon>
        <taxon>Viridiplantae</taxon>
        <taxon>Chlorophyta</taxon>
        <taxon>Pyramimonadophyceae</taxon>
        <taxon>Pyramimonadales</taxon>
        <taxon>Pyramimonadaceae</taxon>
        <taxon>Pyramimonas</taxon>
        <taxon>Pyramimonas incertae sedis</taxon>
    </lineage>
</organism>
<dbReference type="SMART" id="SM00439">
    <property type="entry name" value="BAH"/>
    <property type="match status" value="1"/>
</dbReference>
<evidence type="ECO:0000259" key="2">
    <source>
        <dbReference type="PROSITE" id="PS51038"/>
    </source>
</evidence>
<gene>
    <name evidence="3" type="ORF">POBO1169_LOCUS19842</name>
</gene>
<protein>
    <recommendedName>
        <fullName evidence="2">BAH domain-containing protein</fullName>
    </recommendedName>
</protein>
<feature type="compositionally biased region" description="Basic and acidic residues" evidence="1">
    <location>
        <begin position="227"/>
        <end position="242"/>
    </location>
</feature>
<dbReference type="PROSITE" id="PS51038">
    <property type="entry name" value="BAH"/>
    <property type="match status" value="1"/>
</dbReference>
<feature type="region of interest" description="Disordered" evidence="1">
    <location>
        <begin position="223"/>
        <end position="304"/>
    </location>
</feature>
<evidence type="ECO:0000313" key="3">
    <source>
        <dbReference type="EMBL" id="CAD8691043.1"/>
    </source>
</evidence>
<dbReference type="EMBL" id="HBFA01039732">
    <property type="protein sequence ID" value="CAD8691043.1"/>
    <property type="molecule type" value="Transcribed_RNA"/>
</dbReference>
<dbReference type="InterPro" id="IPR043151">
    <property type="entry name" value="BAH_sf"/>
</dbReference>
<dbReference type="Pfam" id="PF01426">
    <property type="entry name" value="BAH"/>
    <property type="match status" value="1"/>
</dbReference>